<reference evidence="1" key="1">
    <citation type="submission" date="2023-12" db="EMBL/GenBank/DDBJ databases">
        <title>Determinants of phage host range in porcine enterotoxigenic Escherichia coli.</title>
        <authorList>
            <person name="Gambino M."/>
            <person name="Broensted L."/>
        </authorList>
    </citation>
    <scope>NUCLEOTIDE SEQUENCE</scope>
</reference>
<accession>A0AAU6PXU4</accession>
<organism evidence="1">
    <name type="scientific">Escherichia phage ETEP102</name>
    <dbReference type="NCBI Taxonomy" id="3117680"/>
    <lineage>
        <taxon>Viruses</taxon>
        <taxon>Duplodnaviria</taxon>
        <taxon>Heunggongvirae</taxon>
        <taxon>Uroviricota</taxon>
        <taxon>Caudoviricetes</taxon>
    </lineage>
</organism>
<name>A0AAU6PXU4_9CAUD</name>
<dbReference type="EMBL" id="OR979723">
    <property type="protein sequence ID" value="WYD65273.1"/>
    <property type="molecule type" value="Genomic_DNA"/>
</dbReference>
<evidence type="ECO:0000313" key="1">
    <source>
        <dbReference type="EMBL" id="WYD65273.1"/>
    </source>
</evidence>
<sequence length="66" mass="7791">MSKFRIALIDTTTAFGHPVKWYDVQKRVALFWWVTVAHASQLSQARYWLHKSGAPHRKEKVVRIIE</sequence>
<proteinExistence type="predicted"/>
<gene>
    <name evidence="1" type="ORF">ETEP102_08</name>
</gene>
<protein>
    <submittedName>
        <fullName evidence="1">Uncharacterized protein</fullName>
    </submittedName>
</protein>